<dbReference type="InterPro" id="IPR058017">
    <property type="entry name" value="At3g28540-like_C"/>
</dbReference>
<dbReference type="Gene3D" id="3.40.50.300">
    <property type="entry name" value="P-loop containing nucleotide triphosphate hydrolases"/>
    <property type="match status" value="1"/>
</dbReference>
<sequence length="295" mass="33794">MDKAVSLPYILNKSKEIKEERKVVKLHTVDYNGTDYWGSINLDHPATFDTMAMDPEIKKALIEDLDRFRERKEYYRRVGKAWKRGYLLFGPPGTGKSSLVAAMANYLKFDIFDLDLKEVQCNSDLRRLLIGTKSRSILVIEDIDCSVELQNRDAENEPKTVEDDKITLSGLLNFIDGLWSTCGEERIIVFTTNHKDRLDPALLRPGRMDLHIHLSYCTFSGFKTLAYNYLRIQEHPLFGDIEKLLDYYKAQATPAEVAGELLKSDDAQVSLQGLITFLQSKNKMETAWQDITVGK</sequence>
<dbReference type="CDD" id="cd19510">
    <property type="entry name" value="RecA-like_BCS1"/>
    <property type="match status" value="1"/>
</dbReference>
<keyword evidence="2" id="KW-0067">ATP-binding</keyword>
<dbReference type="SUPFAM" id="SSF52540">
    <property type="entry name" value="P-loop containing nucleoside triphosphate hydrolases"/>
    <property type="match status" value="1"/>
</dbReference>
<dbReference type="PANTHER" id="PTHR23070">
    <property type="entry name" value="BCS1 AAA-TYPE ATPASE"/>
    <property type="match status" value="1"/>
</dbReference>
<dbReference type="Pfam" id="PF25568">
    <property type="entry name" value="AAA_lid_At3g28540"/>
    <property type="match status" value="1"/>
</dbReference>
<dbReference type="RefSeq" id="XP_021831592.1">
    <property type="nucleotide sequence ID" value="XM_021975900.1"/>
</dbReference>
<gene>
    <name evidence="5" type="primary">LOC110771576</name>
</gene>
<comment type="similarity">
    <text evidence="1">Belongs to the AAA ATPase family. BCS1 subfamily.</text>
</comment>
<dbReference type="PROSITE" id="PS00674">
    <property type="entry name" value="AAA"/>
    <property type="match status" value="1"/>
</dbReference>
<proteinExistence type="inferred from homology"/>
<dbReference type="GO" id="GO:0016887">
    <property type="term" value="F:ATP hydrolysis activity"/>
    <property type="evidence" value="ECO:0007669"/>
    <property type="project" value="InterPro"/>
</dbReference>
<dbReference type="InterPro" id="IPR050747">
    <property type="entry name" value="Mitochondrial_chaperone_BCS1"/>
</dbReference>
<dbReference type="Proteomes" id="UP000515124">
    <property type="component" value="Unplaced"/>
</dbReference>
<dbReference type="GO" id="GO:0005524">
    <property type="term" value="F:ATP binding"/>
    <property type="evidence" value="ECO:0007669"/>
    <property type="project" value="UniProtKB-KW"/>
</dbReference>
<dbReference type="Gene3D" id="6.10.280.40">
    <property type="match status" value="1"/>
</dbReference>
<dbReference type="AlphaFoldDB" id="A0A6P5TWP6"/>
<dbReference type="InterPro" id="IPR003959">
    <property type="entry name" value="ATPase_AAA_core"/>
</dbReference>
<reference evidence="5" key="1">
    <citation type="submission" date="2025-08" db="UniProtKB">
        <authorList>
            <consortium name="RefSeq"/>
        </authorList>
    </citation>
    <scope>IDENTIFICATION</scope>
</reference>
<accession>A0A6P5TWP6</accession>
<keyword evidence="2" id="KW-0547">Nucleotide-binding</keyword>
<feature type="domain" description="AAA+ ATPase" evidence="3">
    <location>
        <begin position="82"/>
        <end position="218"/>
    </location>
</feature>
<dbReference type="InterPro" id="IPR003593">
    <property type="entry name" value="AAA+_ATPase"/>
</dbReference>
<evidence type="ECO:0000313" key="4">
    <source>
        <dbReference type="Proteomes" id="UP000515124"/>
    </source>
</evidence>
<keyword evidence="4" id="KW-1185">Reference proteome</keyword>
<evidence type="ECO:0000256" key="1">
    <source>
        <dbReference type="ARBA" id="ARBA00007448"/>
    </source>
</evidence>
<evidence type="ECO:0000259" key="3">
    <source>
        <dbReference type="SMART" id="SM00382"/>
    </source>
</evidence>
<dbReference type="InterPro" id="IPR003960">
    <property type="entry name" value="ATPase_AAA_CS"/>
</dbReference>
<protein>
    <submittedName>
        <fullName evidence="5">AAA-ATPase At3g50940-like</fullName>
    </submittedName>
</protein>
<dbReference type="GeneID" id="110771576"/>
<evidence type="ECO:0000313" key="5">
    <source>
        <dbReference type="RefSeq" id="XP_021831592.1"/>
    </source>
</evidence>
<dbReference type="SMART" id="SM00382">
    <property type="entry name" value="AAA"/>
    <property type="match status" value="1"/>
</dbReference>
<dbReference type="Pfam" id="PF00004">
    <property type="entry name" value="AAA"/>
    <property type="match status" value="1"/>
</dbReference>
<name>A0A6P5TWP6_PRUAV</name>
<dbReference type="InterPro" id="IPR027417">
    <property type="entry name" value="P-loop_NTPase"/>
</dbReference>
<evidence type="ECO:0000256" key="2">
    <source>
        <dbReference type="RuleBase" id="RU003651"/>
    </source>
</evidence>
<dbReference type="KEGG" id="pavi:110771576"/>
<organism evidence="4 5">
    <name type="scientific">Prunus avium</name>
    <name type="common">Cherry</name>
    <name type="synonym">Cerasus avium</name>
    <dbReference type="NCBI Taxonomy" id="42229"/>
    <lineage>
        <taxon>Eukaryota</taxon>
        <taxon>Viridiplantae</taxon>
        <taxon>Streptophyta</taxon>
        <taxon>Embryophyta</taxon>
        <taxon>Tracheophyta</taxon>
        <taxon>Spermatophyta</taxon>
        <taxon>Magnoliopsida</taxon>
        <taxon>eudicotyledons</taxon>
        <taxon>Gunneridae</taxon>
        <taxon>Pentapetalae</taxon>
        <taxon>rosids</taxon>
        <taxon>fabids</taxon>
        <taxon>Rosales</taxon>
        <taxon>Rosaceae</taxon>
        <taxon>Amygdaloideae</taxon>
        <taxon>Amygdaleae</taxon>
        <taxon>Prunus</taxon>
    </lineage>
</organism>